<dbReference type="PROSITE" id="PS00086">
    <property type="entry name" value="CYTOCHROME_P450"/>
    <property type="match status" value="1"/>
</dbReference>
<dbReference type="Gene3D" id="1.10.630.10">
    <property type="entry name" value="Cytochrome P450"/>
    <property type="match status" value="1"/>
</dbReference>
<evidence type="ECO:0000256" key="4">
    <source>
        <dbReference type="ARBA" id="ARBA00022723"/>
    </source>
</evidence>
<dbReference type="AlphaFoldDB" id="A0A9P9WF05"/>
<dbReference type="InterPro" id="IPR017972">
    <property type="entry name" value="Cyt_P450_CS"/>
</dbReference>
<dbReference type="InterPro" id="IPR002401">
    <property type="entry name" value="Cyt_P450_E_grp-I"/>
</dbReference>
<dbReference type="GO" id="GO:0004497">
    <property type="term" value="F:monooxygenase activity"/>
    <property type="evidence" value="ECO:0007669"/>
    <property type="project" value="UniProtKB-KW"/>
</dbReference>
<dbReference type="EMBL" id="JAFIMR010000032">
    <property type="protein sequence ID" value="KAI1860209.1"/>
    <property type="molecule type" value="Genomic_DNA"/>
</dbReference>
<comment type="similarity">
    <text evidence="2 8">Belongs to the cytochrome P450 family.</text>
</comment>
<dbReference type="GO" id="GO:0020037">
    <property type="term" value="F:heme binding"/>
    <property type="evidence" value="ECO:0007669"/>
    <property type="project" value="InterPro"/>
</dbReference>
<keyword evidence="6 7" id="KW-0408">Iron</keyword>
<evidence type="ECO:0000256" key="7">
    <source>
        <dbReference type="PIRSR" id="PIRSR602401-1"/>
    </source>
</evidence>
<dbReference type="Pfam" id="PF00067">
    <property type="entry name" value="p450"/>
    <property type="match status" value="1"/>
</dbReference>
<protein>
    <recommendedName>
        <fullName evidence="12">Cytochrome P450</fullName>
    </recommendedName>
</protein>
<comment type="caution">
    <text evidence="10">The sequence shown here is derived from an EMBL/GenBank/DDBJ whole genome shotgun (WGS) entry which is preliminary data.</text>
</comment>
<sequence length="434" mass="49468">MAALVDVSQPFSLGLFGLAVLLTWTLVHTIYSILKDPLRGIPGPLISRFSSIIERWYLITGDEMLWIHSLHSKYGPVVRINPTTVSLADPDDVRVITRPSYPLRKAEVYEKMQPGIITERDPKLHAQKRRRFGHQLSNTETAKFEPFVPQLFEDVQAGLGEVVFSSNFPLLFRIRNIFRPTMLSTDNPDGMFAFGRNSLVQYKKELETHGETKPTFFSKIMLDPDLQGLSMAQVEQEANEFMFAGSDTTSTSLVYLVWEVIRNPEVKKRVLEDLSKLPEDWTDADLLQLPYFTGVIHETLRLWGSAAGPLRRCVPTKAIESQGYVIPPGTELSLQSYTLHRSPKVFSEPERFLPERWINATKEMWDTNWAWGYGTRVCLGIHLATQEMRLAAAALFRKFPNIRLEDEASAARDMRVKNFLVNSPTGKKLMVLTH</sequence>
<evidence type="ECO:0000256" key="3">
    <source>
        <dbReference type="ARBA" id="ARBA00022617"/>
    </source>
</evidence>
<gene>
    <name evidence="10" type="ORF">JX265_010133</name>
</gene>
<keyword evidence="11" id="KW-1185">Reference proteome</keyword>
<dbReference type="InterPro" id="IPR036396">
    <property type="entry name" value="Cyt_P450_sf"/>
</dbReference>
<evidence type="ECO:0008006" key="12">
    <source>
        <dbReference type="Google" id="ProtNLM"/>
    </source>
</evidence>
<dbReference type="PANTHER" id="PTHR24305:SF96">
    <property type="entry name" value="CYTOCHROME P450 MONOOXYGENASE STCB-RELATED"/>
    <property type="match status" value="1"/>
</dbReference>
<evidence type="ECO:0000256" key="8">
    <source>
        <dbReference type="RuleBase" id="RU000461"/>
    </source>
</evidence>
<dbReference type="InterPro" id="IPR001128">
    <property type="entry name" value="Cyt_P450"/>
</dbReference>
<keyword evidence="9" id="KW-1133">Transmembrane helix</keyword>
<dbReference type="PRINTS" id="PR00385">
    <property type="entry name" value="P450"/>
</dbReference>
<keyword evidence="3 7" id="KW-0349">Heme</keyword>
<feature type="transmembrane region" description="Helical" evidence="9">
    <location>
        <begin position="12"/>
        <end position="34"/>
    </location>
</feature>
<evidence type="ECO:0000256" key="9">
    <source>
        <dbReference type="SAM" id="Phobius"/>
    </source>
</evidence>
<dbReference type="InterPro" id="IPR050121">
    <property type="entry name" value="Cytochrome_P450_monoxygenase"/>
</dbReference>
<keyword evidence="9" id="KW-0812">Transmembrane</keyword>
<dbReference type="GO" id="GO:0005506">
    <property type="term" value="F:iron ion binding"/>
    <property type="evidence" value="ECO:0007669"/>
    <property type="project" value="InterPro"/>
</dbReference>
<feature type="binding site" description="axial binding residue" evidence="7">
    <location>
        <position position="378"/>
    </location>
    <ligand>
        <name>heme</name>
        <dbReference type="ChEBI" id="CHEBI:30413"/>
    </ligand>
    <ligandPart>
        <name>Fe</name>
        <dbReference type="ChEBI" id="CHEBI:18248"/>
    </ligandPart>
</feature>
<evidence type="ECO:0000313" key="10">
    <source>
        <dbReference type="EMBL" id="KAI1860209.1"/>
    </source>
</evidence>
<keyword evidence="9" id="KW-0472">Membrane</keyword>
<dbReference type="SUPFAM" id="SSF48264">
    <property type="entry name" value="Cytochrome P450"/>
    <property type="match status" value="1"/>
</dbReference>
<keyword evidence="8" id="KW-0503">Monooxygenase</keyword>
<evidence type="ECO:0000256" key="6">
    <source>
        <dbReference type="ARBA" id="ARBA00023004"/>
    </source>
</evidence>
<evidence type="ECO:0000256" key="2">
    <source>
        <dbReference type="ARBA" id="ARBA00010617"/>
    </source>
</evidence>
<dbReference type="PRINTS" id="PR00463">
    <property type="entry name" value="EP450I"/>
</dbReference>
<evidence type="ECO:0000256" key="5">
    <source>
        <dbReference type="ARBA" id="ARBA00023002"/>
    </source>
</evidence>
<dbReference type="PANTHER" id="PTHR24305">
    <property type="entry name" value="CYTOCHROME P450"/>
    <property type="match status" value="1"/>
</dbReference>
<reference evidence="10" key="1">
    <citation type="submission" date="2021-03" db="EMBL/GenBank/DDBJ databases">
        <title>Revisited historic fungal species revealed as producer of novel bioactive compounds through whole genome sequencing and comparative genomics.</title>
        <authorList>
            <person name="Vignolle G.A."/>
            <person name="Hochenegger N."/>
            <person name="Mach R.L."/>
            <person name="Mach-Aigner A.R."/>
            <person name="Javad Rahimi M."/>
            <person name="Salim K.A."/>
            <person name="Chan C.M."/>
            <person name="Lim L.B.L."/>
            <person name="Cai F."/>
            <person name="Druzhinina I.S."/>
            <person name="U'Ren J.M."/>
            <person name="Derntl C."/>
        </authorList>
    </citation>
    <scope>NUCLEOTIDE SEQUENCE</scope>
    <source>
        <strain evidence="10">TUCIM 5799</strain>
    </source>
</reference>
<evidence type="ECO:0000313" key="11">
    <source>
        <dbReference type="Proteomes" id="UP000829685"/>
    </source>
</evidence>
<dbReference type="Proteomes" id="UP000829685">
    <property type="component" value="Unassembled WGS sequence"/>
</dbReference>
<dbReference type="GO" id="GO:0016705">
    <property type="term" value="F:oxidoreductase activity, acting on paired donors, with incorporation or reduction of molecular oxygen"/>
    <property type="evidence" value="ECO:0007669"/>
    <property type="project" value="InterPro"/>
</dbReference>
<keyword evidence="5 8" id="KW-0560">Oxidoreductase</keyword>
<keyword evidence="4 7" id="KW-0479">Metal-binding</keyword>
<comment type="cofactor">
    <cofactor evidence="1 7">
        <name>heme</name>
        <dbReference type="ChEBI" id="CHEBI:30413"/>
    </cofactor>
</comment>
<organism evidence="10 11">
    <name type="scientific">Neoarthrinium moseri</name>
    <dbReference type="NCBI Taxonomy" id="1658444"/>
    <lineage>
        <taxon>Eukaryota</taxon>
        <taxon>Fungi</taxon>
        <taxon>Dikarya</taxon>
        <taxon>Ascomycota</taxon>
        <taxon>Pezizomycotina</taxon>
        <taxon>Sordariomycetes</taxon>
        <taxon>Xylariomycetidae</taxon>
        <taxon>Amphisphaeriales</taxon>
        <taxon>Apiosporaceae</taxon>
        <taxon>Neoarthrinium</taxon>
    </lineage>
</organism>
<name>A0A9P9WF05_9PEZI</name>
<proteinExistence type="inferred from homology"/>
<evidence type="ECO:0000256" key="1">
    <source>
        <dbReference type="ARBA" id="ARBA00001971"/>
    </source>
</evidence>
<accession>A0A9P9WF05</accession>